<gene>
    <name evidence="5" type="ORF">DRW07_10505</name>
</gene>
<organism evidence="5 6">
    <name type="scientific">Alteromonas sediminis</name>
    <dbReference type="NCBI Taxonomy" id="2259342"/>
    <lineage>
        <taxon>Bacteria</taxon>
        <taxon>Pseudomonadati</taxon>
        <taxon>Pseudomonadota</taxon>
        <taxon>Gammaproteobacteria</taxon>
        <taxon>Alteromonadales</taxon>
        <taxon>Alteromonadaceae</taxon>
        <taxon>Alteromonas/Salinimonas group</taxon>
        <taxon>Alteromonas</taxon>
    </lineage>
</organism>
<dbReference type="PANTHER" id="PTHR35936">
    <property type="entry name" value="MEMBRANE-BOUND LYTIC MUREIN TRANSGLYCOSYLASE F"/>
    <property type="match status" value="1"/>
</dbReference>
<feature type="signal peptide" evidence="3">
    <location>
        <begin position="1"/>
        <end position="21"/>
    </location>
</feature>
<feature type="chain" id="PRO_5018062177" description="Solute-binding protein family 3/N-terminal domain-containing protein" evidence="3">
    <location>
        <begin position="22"/>
        <end position="255"/>
    </location>
</feature>
<dbReference type="Proteomes" id="UP000275281">
    <property type="component" value="Unassembled WGS sequence"/>
</dbReference>
<dbReference type="AlphaFoldDB" id="A0A3N5XZJ4"/>
<keyword evidence="6" id="KW-1185">Reference proteome</keyword>
<feature type="domain" description="Solute-binding protein family 3/N-terminal" evidence="4">
    <location>
        <begin position="30"/>
        <end position="242"/>
    </location>
</feature>
<sequence>MEIKRLLLISGLVFSSLSAYAELPAFEVCLDPFPPRQIVIDGKEPKGQNIEIIEAIGKQVGFLPSYTVNTPFKRCLLKMESGDTDFMVGLVKNDDRSRYMAFIPYMQETTKRFFSLKKRQITITKNEDLKGLKVALIEGFAFNKQVTPLLNHADYVYVESLDKAFYLLTSGRVDLVFASEYIAPEFPTAPITQLQLIYSDYALKFDNYASIAISKKSEAMMHIPAIKNAVEKLNHEGVIETIIKTGSLQKHSVQH</sequence>
<evidence type="ECO:0000259" key="4">
    <source>
        <dbReference type="Pfam" id="PF00497"/>
    </source>
</evidence>
<dbReference type="PANTHER" id="PTHR35936:SF19">
    <property type="entry name" value="AMINO-ACID-BINDING PROTEIN YXEM-RELATED"/>
    <property type="match status" value="1"/>
</dbReference>
<dbReference type="OrthoDB" id="370676at2"/>
<dbReference type="InterPro" id="IPR001638">
    <property type="entry name" value="Solute-binding_3/MltF_N"/>
</dbReference>
<keyword evidence="2 3" id="KW-0732">Signal</keyword>
<evidence type="ECO:0000313" key="6">
    <source>
        <dbReference type="Proteomes" id="UP000275281"/>
    </source>
</evidence>
<evidence type="ECO:0000256" key="2">
    <source>
        <dbReference type="ARBA" id="ARBA00022729"/>
    </source>
</evidence>
<comment type="caution">
    <text evidence="5">The sequence shown here is derived from an EMBL/GenBank/DDBJ whole genome shotgun (WGS) entry which is preliminary data.</text>
</comment>
<dbReference type="EMBL" id="RPOK01000003">
    <property type="protein sequence ID" value="RPJ66512.1"/>
    <property type="molecule type" value="Genomic_DNA"/>
</dbReference>
<accession>A0A3N5XZJ4</accession>
<reference evidence="5 6" key="1">
    <citation type="submission" date="2018-11" db="EMBL/GenBank/DDBJ databases">
        <authorList>
            <person name="Ye M.-Q."/>
            <person name="Du Z.-J."/>
        </authorList>
    </citation>
    <scope>NUCLEOTIDE SEQUENCE [LARGE SCALE GENOMIC DNA]</scope>
    <source>
        <strain evidence="5 6">U0105</strain>
    </source>
</reference>
<comment type="similarity">
    <text evidence="1">Belongs to the bacterial solute-binding protein 3 family.</text>
</comment>
<dbReference type="Pfam" id="PF00497">
    <property type="entry name" value="SBP_bac_3"/>
    <property type="match status" value="1"/>
</dbReference>
<evidence type="ECO:0000256" key="3">
    <source>
        <dbReference type="SAM" id="SignalP"/>
    </source>
</evidence>
<dbReference type="Gene3D" id="3.40.190.10">
    <property type="entry name" value="Periplasmic binding protein-like II"/>
    <property type="match status" value="2"/>
</dbReference>
<name>A0A3N5XZJ4_9ALTE</name>
<proteinExistence type="inferred from homology"/>
<evidence type="ECO:0000313" key="5">
    <source>
        <dbReference type="EMBL" id="RPJ66512.1"/>
    </source>
</evidence>
<dbReference type="SUPFAM" id="SSF53850">
    <property type="entry name" value="Periplasmic binding protein-like II"/>
    <property type="match status" value="1"/>
</dbReference>
<protein>
    <recommendedName>
        <fullName evidence="4">Solute-binding protein family 3/N-terminal domain-containing protein</fullName>
    </recommendedName>
</protein>
<evidence type="ECO:0000256" key="1">
    <source>
        <dbReference type="ARBA" id="ARBA00010333"/>
    </source>
</evidence>